<feature type="compositionally biased region" description="Polar residues" evidence="1">
    <location>
        <begin position="17"/>
        <end position="27"/>
    </location>
</feature>
<feature type="transmembrane region" description="Helical" evidence="2">
    <location>
        <begin position="43"/>
        <end position="63"/>
    </location>
</feature>
<dbReference type="Pfam" id="PF04375">
    <property type="entry name" value="HemX"/>
    <property type="match status" value="1"/>
</dbReference>
<protein>
    <submittedName>
        <fullName evidence="3">Uroporphyrinogen-III C-methyltransferase</fullName>
    </submittedName>
</protein>
<dbReference type="KEGG" id="ckh:LVJ77_02380"/>
<dbReference type="AlphaFoldDB" id="A0A8T9MWC3"/>
<dbReference type="InterPro" id="IPR007470">
    <property type="entry name" value="HemX"/>
</dbReference>
<feature type="compositionally biased region" description="Basic and acidic residues" evidence="1">
    <location>
        <begin position="515"/>
        <end position="569"/>
    </location>
</feature>
<keyword evidence="2" id="KW-0472">Membrane</keyword>
<feature type="region of interest" description="Disordered" evidence="1">
    <location>
        <begin position="1"/>
        <end position="27"/>
    </location>
</feature>
<keyword evidence="4" id="KW-1185">Reference proteome</keyword>
<name>A0A8T9MWC3_9NEIS</name>
<keyword evidence="2" id="KW-1133">Transmembrane helix</keyword>
<evidence type="ECO:0000313" key="4">
    <source>
        <dbReference type="Proteomes" id="UP000831534"/>
    </source>
</evidence>
<feature type="compositionally biased region" description="Low complexity" evidence="1">
    <location>
        <begin position="414"/>
        <end position="447"/>
    </location>
</feature>
<sequence length="602" mass="64397">MSEKQIPENAADVPVQGGQNPAPQPNFSQPIIIERKHNNGRGLATGALALSVMALGASGFLFVQGQNIFRMQEIKVHQELDKAALGESENARKLASSLDEQQKINTLVGQLDVGQRENRKHLADIQRAYQELLKGRVNWLVDEIEVTLNLAAQQLVLSGNVPVAVGVLETIEQRLSRFEQAELLPIKRAVSQDLAVLKQNAGAYADISGMVLKLDALEKAVAGLPLLVDNTLQAQNAPAAPVAESADFWTRAWNKTVNLLHGMVEIRKLDSNDAMLLSPEQVYFVRANLRLRLLDARLALMQHNGESYKNQLAEVEGAVKTYFDTAAPTTKKWLDDLAQLNAQNLSIVSDDVLKDSLAAVRDYQNKTRTAVPVNLKPVEELPAVVLGAAMAVAEQAAEARPQAASQVREVSAASSAATAAPPQETDGAAKVVPAASEASSGGEASVPAEKKADSLGKPQTGKQRALGLTAPAAVLTASAESASAEPVKSESAEVLKAAAPAAAAVAAAAAVKAAAGRDEAKEAADNKAQREAEARKRRERARAEHKERRRREREAAAKREEREQRREARAQAQARPKKRDEAGSPSRRAAKTEAPAGDAAQP</sequence>
<feature type="region of interest" description="Disordered" evidence="1">
    <location>
        <begin position="414"/>
        <end position="464"/>
    </location>
</feature>
<reference evidence="3" key="2">
    <citation type="submission" date="2024-09" db="EMBL/GenBank/DDBJ databases">
        <authorList>
            <person name="Veyrier F.J."/>
        </authorList>
    </citation>
    <scope>NUCLEOTIDE SEQUENCE</scope>
    <source>
        <strain evidence="3">17694</strain>
    </source>
</reference>
<accession>A0A8T9MWC3</accession>
<dbReference type="RefSeq" id="WP_084165886.1">
    <property type="nucleotide sequence ID" value="NZ_CP091521.1"/>
</dbReference>
<dbReference type="PANTHER" id="PTHR38043:SF1">
    <property type="entry name" value="PROTEIN HEMX"/>
    <property type="match status" value="1"/>
</dbReference>
<evidence type="ECO:0000256" key="2">
    <source>
        <dbReference type="SAM" id="Phobius"/>
    </source>
</evidence>
<keyword evidence="2" id="KW-0812">Transmembrane</keyword>
<gene>
    <name evidence="3" type="ORF">LVJ77_02380</name>
</gene>
<feature type="region of interest" description="Disordered" evidence="1">
    <location>
        <begin position="477"/>
        <end position="602"/>
    </location>
</feature>
<proteinExistence type="predicted"/>
<evidence type="ECO:0000313" key="3">
    <source>
        <dbReference type="EMBL" id="UOP05135.2"/>
    </source>
</evidence>
<dbReference type="EMBL" id="CP091521">
    <property type="protein sequence ID" value="UOP05135.2"/>
    <property type="molecule type" value="Genomic_DNA"/>
</dbReference>
<dbReference type="Proteomes" id="UP000831534">
    <property type="component" value="Chromosome"/>
</dbReference>
<feature type="compositionally biased region" description="Low complexity" evidence="1">
    <location>
        <begin position="496"/>
        <end position="514"/>
    </location>
</feature>
<reference evidence="3" key="1">
    <citation type="journal article" date="2022" name="Res Sq">
        <title>Evolution of multicellular longitudinally dividing oral cavity symbionts (Neisseriaceae).</title>
        <authorList>
            <person name="Nyongesa S."/>
            <person name="Weber P."/>
            <person name="Bernet E."/>
            <person name="Pullido F."/>
            <person name="Nieckarz M."/>
            <person name="Delaby M."/>
            <person name="Nieves C."/>
            <person name="Viehboeck T."/>
            <person name="Krause N."/>
            <person name="Rivera-Millot A."/>
            <person name="Nakamura A."/>
            <person name="Vischer N."/>
            <person name="VanNieuwenhze M."/>
            <person name="Brun Y."/>
            <person name="Cava F."/>
            <person name="Bulgheresi S."/>
            <person name="Veyrier F."/>
        </authorList>
    </citation>
    <scope>NUCLEOTIDE SEQUENCE</scope>
    <source>
        <strain evidence="3">17694</strain>
    </source>
</reference>
<dbReference type="PANTHER" id="PTHR38043">
    <property type="entry name" value="PROTEIN HEMX"/>
    <property type="match status" value="1"/>
</dbReference>
<organism evidence="3 4">
    <name type="scientific">Conchiformibius kuhniae</name>
    <dbReference type="NCBI Taxonomy" id="211502"/>
    <lineage>
        <taxon>Bacteria</taxon>
        <taxon>Pseudomonadati</taxon>
        <taxon>Pseudomonadota</taxon>
        <taxon>Betaproteobacteria</taxon>
        <taxon>Neisseriales</taxon>
        <taxon>Neisseriaceae</taxon>
        <taxon>Conchiformibius</taxon>
    </lineage>
</organism>
<evidence type="ECO:0000256" key="1">
    <source>
        <dbReference type="SAM" id="MobiDB-lite"/>
    </source>
</evidence>